<sequence length="180" mass="18613">MTVAHTGTVRTAATTKAASTHAFGEITWAVTRVGLGFIFLWAFVDKLIGLGLATPSEKAWLNGGQPTKGFLAGVEGPFAGVFNAMSGNVLLDWVFMAGLAGIGVALTLGIGMRVAAVSAALMMVLMWAASLPIATNPFLDDHLIYALVIGGIAATGAGLRYSLAATWAKLPLVAKAPWLK</sequence>
<gene>
    <name evidence="2" type="ORF">J2S41_004913</name>
</gene>
<evidence type="ECO:0000313" key="3">
    <source>
        <dbReference type="Proteomes" id="UP001183643"/>
    </source>
</evidence>
<protein>
    <submittedName>
        <fullName evidence="2">Thiosulfate dehydrogenase [quinone] large subunit</fullName>
        <ecNumber evidence="2">1.8.5.2</ecNumber>
    </submittedName>
</protein>
<dbReference type="GO" id="GO:0043831">
    <property type="term" value="F:thiosulfate dehydrogenase (quinone) activity"/>
    <property type="evidence" value="ECO:0007669"/>
    <property type="project" value="UniProtKB-EC"/>
</dbReference>
<comment type="caution">
    <text evidence="2">The sequence shown here is derived from an EMBL/GenBank/DDBJ whole genome shotgun (WGS) entry which is preliminary data.</text>
</comment>
<evidence type="ECO:0000313" key="2">
    <source>
        <dbReference type="EMBL" id="MDR7278135.1"/>
    </source>
</evidence>
<feature type="transmembrane region" description="Helical" evidence="1">
    <location>
        <begin position="26"/>
        <end position="44"/>
    </location>
</feature>
<dbReference type="AlphaFoldDB" id="A0AAE3YR78"/>
<evidence type="ECO:0000256" key="1">
    <source>
        <dbReference type="SAM" id="Phobius"/>
    </source>
</evidence>
<dbReference type="EMBL" id="JAVDYB010000001">
    <property type="protein sequence ID" value="MDR7278135.1"/>
    <property type="molecule type" value="Genomic_DNA"/>
</dbReference>
<keyword evidence="3" id="KW-1185">Reference proteome</keyword>
<keyword evidence="1" id="KW-0812">Transmembrane</keyword>
<proteinExistence type="predicted"/>
<feature type="transmembrane region" description="Helical" evidence="1">
    <location>
        <begin position="119"/>
        <end position="138"/>
    </location>
</feature>
<dbReference type="Proteomes" id="UP001183643">
    <property type="component" value="Unassembled WGS sequence"/>
</dbReference>
<feature type="transmembrane region" description="Helical" evidence="1">
    <location>
        <begin position="93"/>
        <end position="112"/>
    </location>
</feature>
<keyword evidence="1" id="KW-1133">Transmembrane helix</keyword>
<reference evidence="2" key="1">
    <citation type="submission" date="2023-07" db="EMBL/GenBank/DDBJ databases">
        <title>Sequencing the genomes of 1000 actinobacteria strains.</title>
        <authorList>
            <person name="Klenk H.-P."/>
        </authorList>
    </citation>
    <scope>NUCLEOTIDE SEQUENCE</scope>
    <source>
        <strain evidence="2">DSM 44707</strain>
    </source>
</reference>
<accession>A0AAE3YR78</accession>
<dbReference type="EC" id="1.8.5.2" evidence="2"/>
<keyword evidence="1" id="KW-0472">Membrane</keyword>
<organism evidence="2 3">
    <name type="scientific">Catenuloplanes atrovinosus</name>
    <dbReference type="NCBI Taxonomy" id="137266"/>
    <lineage>
        <taxon>Bacteria</taxon>
        <taxon>Bacillati</taxon>
        <taxon>Actinomycetota</taxon>
        <taxon>Actinomycetes</taxon>
        <taxon>Micromonosporales</taxon>
        <taxon>Micromonosporaceae</taxon>
        <taxon>Catenuloplanes</taxon>
    </lineage>
</organism>
<dbReference type="RefSeq" id="WP_310370861.1">
    <property type="nucleotide sequence ID" value="NZ_JAVDYB010000001.1"/>
</dbReference>
<keyword evidence="2" id="KW-0560">Oxidoreductase</keyword>
<feature type="transmembrane region" description="Helical" evidence="1">
    <location>
        <begin position="144"/>
        <end position="163"/>
    </location>
</feature>
<name>A0AAE3YR78_9ACTN</name>